<evidence type="ECO:0000313" key="2">
    <source>
        <dbReference type="EMBL" id="MEK8132232.1"/>
    </source>
</evidence>
<comment type="caution">
    <text evidence="2">The sequence shown here is derived from an EMBL/GenBank/DDBJ whole genome shotgun (WGS) entry which is preliminary data.</text>
</comment>
<feature type="transmembrane region" description="Helical" evidence="1">
    <location>
        <begin position="112"/>
        <end position="130"/>
    </location>
</feature>
<sequence length="319" mass="35231">MHANGEAAGALPASEYDFGLAAGLPGYAWLILFAVGSSLLAYAATRPLRRLDGGRLAYMRERLRRYVPPTGRKDSRSISARQAQQARVYADKARLAGLSAYWTRQRFGQVRLLSLLTLVALAVLSQTLLAPPGSAPSSSWTVLLKLAFAGLAGWSLPSLWLTAAARGRRAKLLMEIAKLSHRLSVCVNDRADMRELLVRAGRPLVLLKPPLQELAVMWGKDRRLAIRRFRESVGITEAFPLVNALEAVSRADPHEIAKVLKEQTAGIEATLGAERDRQLENAPVWISFYIMIPFAVIVVLFLYPWLITISEQLMTSFEG</sequence>
<dbReference type="RefSeq" id="WP_341419357.1">
    <property type="nucleotide sequence ID" value="NZ_JBBPCC010000027.1"/>
</dbReference>
<protein>
    <recommendedName>
        <fullName evidence="4">Type II secretion system protein GspF domain-containing protein</fullName>
    </recommendedName>
</protein>
<reference evidence="2 3" key="1">
    <citation type="submission" date="2024-04" db="EMBL/GenBank/DDBJ databases">
        <title>draft genome sequnece of Paenibacillus filicis.</title>
        <authorList>
            <person name="Kim D.-U."/>
        </authorList>
    </citation>
    <scope>NUCLEOTIDE SEQUENCE [LARGE SCALE GENOMIC DNA]</scope>
    <source>
        <strain evidence="2 3">KACC14197</strain>
    </source>
</reference>
<gene>
    <name evidence="2" type="ORF">WMW72_30470</name>
</gene>
<keyword evidence="1" id="KW-1133">Transmembrane helix</keyword>
<keyword evidence="1" id="KW-0472">Membrane</keyword>
<keyword evidence="3" id="KW-1185">Reference proteome</keyword>
<feature type="transmembrane region" description="Helical" evidence="1">
    <location>
        <begin position="284"/>
        <end position="306"/>
    </location>
</feature>
<keyword evidence="1" id="KW-0812">Transmembrane</keyword>
<name>A0ABU9DTM8_9BACL</name>
<dbReference type="Proteomes" id="UP001469365">
    <property type="component" value="Unassembled WGS sequence"/>
</dbReference>
<dbReference type="EMBL" id="JBBPCC010000027">
    <property type="protein sequence ID" value="MEK8132232.1"/>
    <property type="molecule type" value="Genomic_DNA"/>
</dbReference>
<feature type="transmembrane region" description="Helical" evidence="1">
    <location>
        <begin position="26"/>
        <end position="45"/>
    </location>
</feature>
<proteinExistence type="predicted"/>
<organism evidence="2 3">
    <name type="scientific">Paenibacillus filicis</name>
    <dbReference type="NCBI Taxonomy" id="669464"/>
    <lineage>
        <taxon>Bacteria</taxon>
        <taxon>Bacillati</taxon>
        <taxon>Bacillota</taxon>
        <taxon>Bacilli</taxon>
        <taxon>Bacillales</taxon>
        <taxon>Paenibacillaceae</taxon>
        <taxon>Paenibacillus</taxon>
    </lineage>
</organism>
<feature type="transmembrane region" description="Helical" evidence="1">
    <location>
        <begin position="142"/>
        <end position="164"/>
    </location>
</feature>
<evidence type="ECO:0000313" key="3">
    <source>
        <dbReference type="Proteomes" id="UP001469365"/>
    </source>
</evidence>
<evidence type="ECO:0008006" key="4">
    <source>
        <dbReference type="Google" id="ProtNLM"/>
    </source>
</evidence>
<evidence type="ECO:0000256" key="1">
    <source>
        <dbReference type="SAM" id="Phobius"/>
    </source>
</evidence>
<accession>A0ABU9DTM8</accession>